<evidence type="ECO:0000256" key="8">
    <source>
        <dbReference type="ARBA" id="ARBA00023196"/>
    </source>
</evidence>
<evidence type="ECO:0000256" key="7">
    <source>
        <dbReference type="ARBA" id="ARBA00023136"/>
    </source>
</evidence>
<evidence type="ECO:0000256" key="2">
    <source>
        <dbReference type="ARBA" id="ARBA00004184"/>
    </source>
</evidence>
<keyword evidence="9 10" id="KW-0066">ATP synthesis</keyword>
<comment type="subcellular location">
    <subcellularLocation>
        <location evidence="10">Cell membrane</location>
        <topology evidence="10">Peripheral membrane protein</topology>
    </subcellularLocation>
    <subcellularLocation>
        <location evidence="2">Endomembrane system</location>
        <topology evidence="2">Peripheral membrane protein</topology>
    </subcellularLocation>
</comment>
<dbReference type="GO" id="GO:0045259">
    <property type="term" value="C:proton-transporting ATP synthase complex"/>
    <property type="evidence" value="ECO:0007669"/>
    <property type="project" value="UniProtKB-KW"/>
</dbReference>
<name>A0A1I0I4Q3_9RHOB</name>
<sequence>MADTMQFDLVSPERSLISVPVREVRLPGTDGDLTAMPGHAPTIVTLRPGLVTVVAGDGNQSEFAVTGGFAEIAADSVSLLAERGHPRAEITQEIFNEMMTEAHRQKKAAVEKADKHSTGEDIVTAAVKLLGDMEALGTHIGLDPNQATIPD</sequence>
<comment type="subunit">
    <text evidence="10 11">F-type ATPases have 2 components, CF(1) - the catalytic core - and CF(0) - the membrane proton channel. CF(1) has five subunits: alpha(3), beta(3), gamma(1), delta(1), epsilon(1). CF(0) has three main subunits: a, b and c.</text>
</comment>
<comment type="similarity">
    <text evidence="3 10 11">Belongs to the ATPase epsilon chain family.</text>
</comment>
<feature type="domain" description="ATP synthase F1 complex delta/epsilon subunit N-terminal" evidence="12">
    <location>
        <begin position="5"/>
        <end position="83"/>
    </location>
</feature>
<dbReference type="Pfam" id="PF02823">
    <property type="entry name" value="ATP-synt_DE_N"/>
    <property type="match status" value="1"/>
</dbReference>
<dbReference type="Proteomes" id="UP000199180">
    <property type="component" value="Unassembled WGS sequence"/>
</dbReference>
<keyword evidence="5 10" id="KW-0375">Hydrogen ion transport</keyword>
<dbReference type="PANTHER" id="PTHR13822:SF10">
    <property type="entry name" value="ATP SYNTHASE EPSILON CHAIN, CHLOROPLASTIC"/>
    <property type="match status" value="1"/>
</dbReference>
<keyword evidence="10" id="KW-1003">Cell membrane</keyword>
<keyword evidence="4 10" id="KW-0813">Transport</keyword>
<dbReference type="PANTHER" id="PTHR13822">
    <property type="entry name" value="ATP SYNTHASE DELTA/EPSILON CHAIN"/>
    <property type="match status" value="1"/>
</dbReference>
<dbReference type="EMBL" id="FOHO01000014">
    <property type="protein sequence ID" value="SET91544.1"/>
    <property type="molecule type" value="Genomic_DNA"/>
</dbReference>
<keyword evidence="6 10" id="KW-0406">Ion transport</keyword>
<evidence type="ECO:0000256" key="4">
    <source>
        <dbReference type="ARBA" id="ARBA00022448"/>
    </source>
</evidence>
<evidence type="ECO:0000256" key="11">
    <source>
        <dbReference type="RuleBase" id="RU003656"/>
    </source>
</evidence>
<dbReference type="HAMAP" id="MF_00530">
    <property type="entry name" value="ATP_synth_epsil_bac"/>
    <property type="match status" value="1"/>
</dbReference>
<dbReference type="GO" id="GO:0005524">
    <property type="term" value="F:ATP binding"/>
    <property type="evidence" value="ECO:0007669"/>
    <property type="project" value="UniProtKB-UniRule"/>
</dbReference>
<dbReference type="Gene3D" id="2.60.15.10">
    <property type="entry name" value="F0F1 ATP synthase delta/epsilon subunit, N-terminal"/>
    <property type="match status" value="1"/>
</dbReference>
<accession>A0A1I0I4Q3</accession>
<evidence type="ECO:0000256" key="6">
    <source>
        <dbReference type="ARBA" id="ARBA00023065"/>
    </source>
</evidence>
<dbReference type="STRING" id="364199.SAMN04489858_11450"/>
<dbReference type="NCBIfam" id="NF009978">
    <property type="entry name" value="PRK13443.1"/>
    <property type="match status" value="1"/>
</dbReference>
<dbReference type="RefSeq" id="WP_090736940.1">
    <property type="nucleotide sequence ID" value="NZ_FOHO01000014.1"/>
</dbReference>
<keyword evidence="8 10" id="KW-0139">CF(1)</keyword>
<keyword evidence="14" id="KW-1185">Reference proteome</keyword>
<evidence type="ECO:0000256" key="1">
    <source>
        <dbReference type="ARBA" id="ARBA00003543"/>
    </source>
</evidence>
<organism evidence="13 14">
    <name type="scientific">Paracoccus homiensis</name>
    <dbReference type="NCBI Taxonomy" id="364199"/>
    <lineage>
        <taxon>Bacteria</taxon>
        <taxon>Pseudomonadati</taxon>
        <taxon>Pseudomonadota</taxon>
        <taxon>Alphaproteobacteria</taxon>
        <taxon>Rhodobacterales</taxon>
        <taxon>Paracoccaceae</taxon>
        <taxon>Paracoccus</taxon>
    </lineage>
</organism>
<evidence type="ECO:0000259" key="12">
    <source>
        <dbReference type="Pfam" id="PF02823"/>
    </source>
</evidence>
<proteinExistence type="inferred from homology"/>
<reference evidence="13 14" key="1">
    <citation type="submission" date="2016-10" db="EMBL/GenBank/DDBJ databases">
        <authorList>
            <person name="de Groot N.N."/>
        </authorList>
    </citation>
    <scope>NUCLEOTIDE SEQUENCE [LARGE SCALE GENOMIC DNA]</scope>
    <source>
        <strain evidence="13 14">DSM 17862</strain>
    </source>
</reference>
<dbReference type="CDD" id="cd12152">
    <property type="entry name" value="F1-ATPase_delta"/>
    <property type="match status" value="1"/>
</dbReference>
<dbReference type="NCBIfam" id="TIGR01216">
    <property type="entry name" value="ATP_synt_epsi"/>
    <property type="match status" value="1"/>
</dbReference>
<dbReference type="InterPro" id="IPR036771">
    <property type="entry name" value="ATPsynth_dsu/esu_N"/>
</dbReference>
<dbReference type="GO" id="GO:0046933">
    <property type="term" value="F:proton-transporting ATP synthase activity, rotational mechanism"/>
    <property type="evidence" value="ECO:0007669"/>
    <property type="project" value="UniProtKB-UniRule"/>
</dbReference>
<dbReference type="GO" id="GO:0005886">
    <property type="term" value="C:plasma membrane"/>
    <property type="evidence" value="ECO:0007669"/>
    <property type="project" value="UniProtKB-SubCell"/>
</dbReference>
<evidence type="ECO:0000256" key="9">
    <source>
        <dbReference type="ARBA" id="ARBA00023310"/>
    </source>
</evidence>
<dbReference type="OrthoDB" id="9799969at2"/>
<protein>
    <recommendedName>
        <fullName evidence="10">ATP synthase epsilon chain</fullName>
    </recommendedName>
    <alternativeName>
        <fullName evidence="10">ATP synthase F1 sector epsilon subunit</fullName>
    </alternativeName>
    <alternativeName>
        <fullName evidence="10">F-ATPase epsilon subunit</fullName>
    </alternativeName>
</protein>
<dbReference type="InterPro" id="IPR020546">
    <property type="entry name" value="ATP_synth_F1_dsu/esu_N"/>
</dbReference>
<evidence type="ECO:0000256" key="3">
    <source>
        <dbReference type="ARBA" id="ARBA00005712"/>
    </source>
</evidence>
<dbReference type="InterPro" id="IPR001469">
    <property type="entry name" value="ATP_synth_F1_dsu/esu"/>
</dbReference>
<evidence type="ECO:0000256" key="5">
    <source>
        <dbReference type="ARBA" id="ARBA00022781"/>
    </source>
</evidence>
<evidence type="ECO:0000313" key="13">
    <source>
        <dbReference type="EMBL" id="SET91544.1"/>
    </source>
</evidence>
<dbReference type="GO" id="GO:0012505">
    <property type="term" value="C:endomembrane system"/>
    <property type="evidence" value="ECO:0007669"/>
    <property type="project" value="UniProtKB-SubCell"/>
</dbReference>
<evidence type="ECO:0000313" key="14">
    <source>
        <dbReference type="Proteomes" id="UP000199180"/>
    </source>
</evidence>
<comment type="function">
    <text evidence="1 10">Produces ATP from ADP in the presence of a proton gradient across the membrane.</text>
</comment>
<gene>
    <name evidence="10" type="primary">atpC</name>
    <name evidence="13" type="ORF">SAMN04489858_11450</name>
</gene>
<dbReference type="AlphaFoldDB" id="A0A1I0I4Q3"/>
<keyword evidence="7 10" id="KW-0472">Membrane</keyword>
<evidence type="ECO:0000256" key="10">
    <source>
        <dbReference type="HAMAP-Rule" id="MF_00530"/>
    </source>
</evidence>
<dbReference type="SUPFAM" id="SSF51344">
    <property type="entry name" value="Epsilon subunit of F1F0-ATP synthase N-terminal domain"/>
    <property type="match status" value="1"/>
</dbReference>